<reference evidence="1" key="1">
    <citation type="submission" date="2022-12" db="EMBL/GenBank/DDBJ databases">
        <title>Genome Sequence of Lasiodiplodia mahajangana.</title>
        <authorList>
            <person name="Buettner E."/>
        </authorList>
    </citation>
    <scope>NUCLEOTIDE SEQUENCE</scope>
    <source>
        <strain evidence="1">VT137</strain>
    </source>
</reference>
<comment type="caution">
    <text evidence="1">The sequence shown here is derived from an EMBL/GenBank/DDBJ whole genome shotgun (WGS) entry which is preliminary data.</text>
</comment>
<keyword evidence="2" id="KW-1185">Reference proteome</keyword>
<name>A0ACC2JVK1_9PEZI</name>
<proteinExistence type="predicted"/>
<dbReference type="Proteomes" id="UP001153332">
    <property type="component" value="Unassembled WGS sequence"/>
</dbReference>
<evidence type="ECO:0000313" key="2">
    <source>
        <dbReference type="Proteomes" id="UP001153332"/>
    </source>
</evidence>
<organism evidence="1 2">
    <name type="scientific">Lasiodiplodia mahajangana</name>
    <dbReference type="NCBI Taxonomy" id="1108764"/>
    <lineage>
        <taxon>Eukaryota</taxon>
        <taxon>Fungi</taxon>
        <taxon>Dikarya</taxon>
        <taxon>Ascomycota</taxon>
        <taxon>Pezizomycotina</taxon>
        <taxon>Dothideomycetes</taxon>
        <taxon>Dothideomycetes incertae sedis</taxon>
        <taxon>Botryosphaeriales</taxon>
        <taxon>Botryosphaeriaceae</taxon>
        <taxon>Lasiodiplodia</taxon>
    </lineage>
</organism>
<evidence type="ECO:0000313" key="1">
    <source>
        <dbReference type="EMBL" id="KAJ8131541.1"/>
    </source>
</evidence>
<gene>
    <name evidence="1" type="ORF">O1611_g2080</name>
</gene>
<accession>A0ACC2JVK1</accession>
<sequence>MQLSSMLSQVTHDKISDSERIQHIEAARKLISRLQTTEEKMYELTYTQPIVFAILQTGLDVGLWAGWTKAGGHAMTVSELCQVCEREIDPKLLRRMLRLLAAANIIEETGEDTFKSTPFSLACGDGESFIPRSIQCSTHHFVMTDIALPKYLAEIGYMNPHDPVKSGYAFWEPGHRDFFARCMAEPDSQDFFSGWMRCWTDQKLPWTAYFDTNTLVEGADLNAAPLCVDIGGHHGIDLSRVVDKHPDLPNGSLVLQDLPECLSEVKGLSEKIRMMPHNFFTPQPVKGARAYYLHCVLHDWPGDKARLLVENIANAMKKGYSKLLINDIVMPRTGASLTQTVMDMQCMALGSAYERTEPMWESLLHEAGLKIVKIWPDGRGYESLIETELA</sequence>
<dbReference type="EMBL" id="JAPUUL010000272">
    <property type="protein sequence ID" value="KAJ8131541.1"/>
    <property type="molecule type" value="Genomic_DNA"/>
</dbReference>
<protein>
    <submittedName>
        <fullName evidence="1">Uncharacterized protein</fullName>
    </submittedName>
</protein>